<evidence type="ECO:0000313" key="3">
    <source>
        <dbReference type="Proteomes" id="UP000054985"/>
    </source>
</evidence>
<gene>
    <name evidence="1" type="ORF">Lmor_2382</name>
    <name evidence="2" type="ORF">NCTC12239_01472</name>
</gene>
<dbReference type="STRING" id="39962.Lmor_2382"/>
<sequence length="424" mass="48555">MPFTPPSFSCLRADTLNLDDRFSITLGRYKIVPVSQSSASSSSAQDQVVPSALEILLARTDGVIHCKSDRATVKDAFTRLCTELRAILHEGKEDKCKQATQFLLGALLHRYFRLIKEYDKCNSYTSYFYSPFDERNCQLFLAVRKALGLSDEMPKDYRVQDLKKLDVTTVVTALTAFRENMKLNDRYLNYPHYADDPNFQPYLEQIISEQLLRNKGELQKFKAIRFVQSLVRNVDADLKETEATIKTWCRQLAKDHSDFKSLKLDVIEAHLKRHVESGPVRDKITDLLYTPMIENDLDSMDHSSFEFSLTKGAVDTATYTVVGGYALLLISRGVAEDPKLVFEINKVLIPPPSTERFTYKDMLNATYFVEQYMKYYPSAALDYDYFDDRSGFDTYLRNSLIRLTEKTKEPSPEGSEARASVSGY</sequence>
<dbReference type="Proteomes" id="UP000254040">
    <property type="component" value="Unassembled WGS sequence"/>
</dbReference>
<dbReference type="EMBL" id="LNYN01000029">
    <property type="protein sequence ID" value="KTD32444.1"/>
    <property type="molecule type" value="Genomic_DNA"/>
</dbReference>
<evidence type="ECO:0000313" key="2">
    <source>
        <dbReference type="EMBL" id="STX62540.1"/>
    </source>
</evidence>
<dbReference type="RefSeq" id="WP_028382958.1">
    <property type="nucleotide sequence ID" value="NZ_CAAAJG010000025.1"/>
</dbReference>
<dbReference type="Proteomes" id="UP000054985">
    <property type="component" value="Unassembled WGS sequence"/>
</dbReference>
<name>A0A378JWY3_9GAMM</name>
<evidence type="ECO:0000313" key="1">
    <source>
        <dbReference type="EMBL" id="KTD32444.1"/>
    </source>
</evidence>
<protein>
    <submittedName>
        <fullName evidence="2">Dot/Icm secretion system substrate</fullName>
    </submittedName>
    <submittedName>
        <fullName evidence="1">Substrate of the Dot/Icm secretion system</fullName>
    </submittedName>
</protein>
<evidence type="ECO:0000313" key="4">
    <source>
        <dbReference type="Proteomes" id="UP000254040"/>
    </source>
</evidence>
<reference evidence="1 3" key="1">
    <citation type="submission" date="2015-11" db="EMBL/GenBank/DDBJ databases">
        <title>Genomic analysis of 38 Legionella species identifies large and diverse effector repertoires.</title>
        <authorList>
            <person name="Burstein D."/>
            <person name="Amaro F."/>
            <person name="Zusman T."/>
            <person name="Lifshitz Z."/>
            <person name="Cohen O."/>
            <person name="Gilbert J.A."/>
            <person name="Pupko T."/>
            <person name="Shuman H.A."/>
            <person name="Segal G."/>
        </authorList>
    </citation>
    <scope>NUCLEOTIDE SEQUENCE [LARGE SCALE GENOMIC DNA]</scope>
    <source>
        <strain evidence="1 3">ATCC 43877</strain>
    </source>
</reference>
<accession>A0A378JWY3</accession>
<proteinExistence type="predicted"/>
<dbReference type="AlphaFoldDB" id="A0A378JWY3"/>
<keyword evidence="3" id="KW-1185">Reference proteome</keyword>
<dbReference type="EMBL" id="UGOG01000001">
    <property type="protein sequence ID" value="STX62540.1"/>
    <property type="molecule type" value="Genomic_DNA"/>
</dbReference>
<organism evidence="2 4">
    <name type="scientific">Legionella moravica</name>
    <dbReference type="NCBI Taxonomy" id="39962"/>
    <lineage>
        <taxon>Bacteria</taxon>
        <taxon>Pseudomonadati</taxon>
        <taxon>Pseudomonadota</taxon>
        <taxon>Gammaproteobacteria</taxon>
        <taxon>Legionellales</taxon>
        <taxon>Legionellaceae</taxon>
        <taxon>Legionella</taxon>
    </lineage>
</organism>
<reference evidence="2 4" key="2">
    <citation type="submission" date="2018-06" db="EMBL/GenBank/DDBJ databases">
        <authorList>
            <consortium name="Pathogen Informatics"/>
            <person name="Doyle S."/>
        </authorList>
    </citation>
    <scope>NUCLEOTIDE SEQUENCE [LARGE SCALE GENOMIC DNA]</scope>
    <source>
        <strain evidence="2 4">NCTC12239</strain>
    </source>
</reference>
<dbReference type="OrthoDB" id="5647612at2"/>